<keyword evidence="3" id="KW-1185">Reference proteome</keyword>
<dbReference type="EMBL" id="JBFMIA010000020">
    <property type="protein sequence ID" value="MEW9503020.1"/>
    <property type="molecule type" value="Genomic_DNA"/>
</dbReference>
<comment type="caution">
    <text evidence="2">The sequence shown here is derived from an EMBL/GenBank/DDBJ whole genome shotgun (WGS) entry which is preliminary data.</text>
</comment>
<keyword evidence="1" id="KW-1133">Transmembrane helix</keyword>
<evidence type="ECO:0000313" key="3">
    <source>
        <dbReference type="Proteomes" id="UP001556040"/>
    </source>
</evidence>
<evidence type="ECO:0000313" key="2">
    <source>
        <dbReference type="EMBL" id="MEW9503020.1"/>
    </source>
</evidence>
<feature type="transmembrane region" description="Helical" evidence="1">
    <location>
        <begin position="104"/>
        <end position="129"/>
    </location>
</feature>
<protein>
    <submittedName>
        <fullName evidence="2">ABC transporter permease</fullName>
    </submittedName>
</protein>
<keyword evidence="1" id="KW-0812">Transmembrane</keyword>
<sequence>MLKLIRLEVKKYKLFDYWKGVLIANLAIIAFLSMIFFIEINDGLIPFENFDMAMNVTHTMIRATFLIFSSVLIVKLVLDEYKNKSIDIMFTYPISRKKMMTAKLLIVAIFTFVTILLSTLFIGGLFILIDAVFDIIPGNISMEDISRNILTTIMGALACAGMSLIPLYFGMLRKSAPATIVSSIFLSTLTNSTSDNFTLFSIVAIPISLALIGVLIAFLSVRNIEIQDVR</sequence>
<name>A0ABV3Q6N1_9BACL</name>
<keyword evidence="1" id="KW-0472">Membrane</keyword>
<dbReference type="Proteomes" id="UP001556040">
    <property type="component" value="Unassembled WGS sequence"/>
</dbReference>
<accession>A0ABV3Q6N1</accession>
<feature type="transmembrane region" description="Helical" evidence="1">
    <location>
        <begin position="21"/>
        <end position="40"/>
    </location>
</feature>
<organism evidence="2 3">
    <name type="scientific">Jeotgalibacillus marinus</name>
    <dbReference type="NCBI Taxonomy" id="86667"/>
    <lineage>
        <taxon>Bacteria</taxon>
        <taxon>Bacillati</taxon>
        <taxon>Bacillota</taxon>
        <taxon>Bacilli</taxon>
        <taxon>Bacillales</taxon>
        <taxon>Caryophanaceae</taxon>
        <taxon>Jeotgalibacillus</taxon>
    </lineage>
</organism>
<gene>
    <name evidence="2" type="ORF">AB1471_14605</name>
</gene>
<feature type="transmembrane region" description="Helical" evidence="1">
    <location>
        <begin position="199"/>
        <end position="221"/>
    </location>
</feature>
<proteinExistence type="predicted"/>
<reference evidence="2 3" key="1">
    <citation type="journal article" date="1979" name="Int. J. Syst. Evol. Microbiol.">
        <title>Bacillus globisporus subsp. marinus subsp. nov.</title>
        <authorList>
            <person name="Liu H."/>
        </authorList>
    </citation>
    <scope>NUCLEOTIDE SEQUENCE [LARGE SCALE GENOMIC DNA]</scope>
    <source>
        <strain evidence="2 3">DSM 1297</strain>
    </source>
</reference>
<dbReference type="RefSeq" id="WP_367780508.1">
    <property type="nucleotide sequence ID" value="NZ_JBFMIA010000020.1"/>
</dbReference>
<evidence type="ECO:0000256" key="1">
    <source>
        <dbReference type="SAM" id="Phobius"/>
    </source>
</evidence>
<feature type="transmembrane region" description="Helical" evidence="1">
    <location>
        <begin position="60"/>
        <end position="78"/>
    </location>
</feature>
<feature type="transmembrane region" description="Helical" evidence="1">
    <location>
        <begin position="149"/>
        <end position="169"/>
    </location>
</feature>
<dbReference type="Pfam" id="PF12730">
    <property type="entry name" value="ABC2_membrane_4"/>
    <property type="match status" value="1"/>
</dbReference>